<accession>A0A0W0ZLX8</accession>
<organism evidence="2 3">
    <name type="scientific">Legionella steelei</name>
    <dbReference type="NCBI Taxonomy" id="947033"/>
    <lineage>
        <taxon>Bacteria</taxon>
        <taxon>Pseudomonadati</taxon>
        <taxon>Pseudomonadota</taxon>
        <taxon>Gammaproteobacteria</taxon>
        <taxon>Legionellales</taxon>
        <taxon>Legionellaceae</taxon>
        <taxon>Legionella</taxon>
    </lineage>
</organism>
<feature type="compositionally biased region" description="Basic and acidic residues" evidence="1">
    <location>
        <begin position="601"/>
        <end position="611"/>
    </location>
</feature>
<feature type="compositionally biased region" description="Basic and acidic residues" evidence="1">
    <location>
        <begin position="640"/>
        <end position="652"/>
    </location>
</feature>
<keyword evidence="3" id="KW-1185">Reference proteome</keyword>
<proteinExistence type="predicted"/>
<dbReference type="Proteomes" id="UP000054926">
    <property type="component" value="Unassembled WGS sequence"/>
</dbReference>
<evidence type="ECO:0000256" key="1">
    <source>
        <dbReference type="SAM" id="MobiDB-lite"/>
    </source>
</evidence>
<dbReference type="AlphaFoldDB" id="A0A0W0ZLX8"/>
<dbReference type="EMBL" id="LNYY01000016">
    <property type="protein sequence ID" value="KTD70068.1"/>
    <property type="molecule type" value="Genomic_DNA"/>
</dbReference>
<reference evidence="2 3" key="1">
    <citation type="submission" date="2015-11" db="EMBL/GenBank/DDBJ databases">
        <title>Genomic analysis of 38 Legionella species identifies large and diverse effector repertoires.</title>
        <authorList>
            <person name="Burstein D."/>
            <person name="Amaro F."/>
            <person name="Zusman T."/>
            <person name="Lifshitz Z."/>
            <person name="Cohen O."/>
            <person name="Gilbert J.A."/>
            <person name="Pupko T."/>
            <person name="Shuman H.A."/>
            <person name="Segal G."/>
        </authorList>
    </citation>
    <scope>NUCLEOTIDE SEQUENCE [LARGE SCALE GENOMIC DNA]</scope>
    <source>
        <strain evidence="2 3">IMVS3376</strain>
    </source>
</reference>
<gene>
    <name evidence="2" type="ORF">Lste_0672</name>
</gene>
<sequence>MARMKKEKARVSPLKMLAGPEIETLADYLGQGALGVHYFIPSTDQVVFHPLKDAYNDIIAQPMDKGANKLCMSTDSNRSEESNLFPKRTSIEFRSGPEPHNTEELLHLTKAYSDWLTQQKTLLRRSQFKDYHHPTRKESGIKHYLNLSDFITYYNDLKGTTTKLYLTLPHDIFDPKNSGPDFEFKFPEDARWVLQLSYADLDPEYNPVFTTQYNMSIPIGCVFDPQVKKTFPIATEFPLLDNEKEVAADFNESRPHLKLTEYEQQTFAIAVELADQFFTTYKFPGNAIGAKDFLRGMAYEIAMISTSENYLVTLFQQDALWIAQQHKKAKITKGGEGKPPTDKEVNEIAIDLANTLKKSIFPYFMKTTLANFFKQLHPYEQHLLKNIPKRNIKTFCQRAIKIANGGVGNTEEHAGHLMFKCDSFMELFDDFYQQTFQGIPVDPDCAPADPIGCLTDRFIPIANLGSEEDPVKAVVVELRNPAQGKQGYKDIQELCTTFSELHQATLNAFYPTRKECSASLDVLYSGKSKRIKTTTSSPSLTPDLPEQVVSALNKKALNRNTARRMFSVSQRPGNDQAMDSKPTRAASTKAKNMPRASTIEQQKKKTLEDGPAKNTRKQLKRKAGEAELKSPLSTKSFFAKKGEPTVLKENHSKPKRTRNMNTFSSV</sequence>
<dbReference type="RefSeq" id="WP_058509680.1">
    <property type="nucleotide sequence ID" value="NZ_LNYY01000016.1"/>
</dbReference>
<comment type="caution">
    <text evidence="2">The sequence shown here is derived from an EMBL/GenBank/DDBJ whole genome shotgun (WGS) entry which is preliminary data.</text>
</comment>
<name>A0A0W0ZLX8_9GAMM</name>
<feature type="region of interest" description="Disordered" evidence="1">
    <location>
        <begin position="560"/>
        <end position="666"/>
    </location>
</feature>
<dbReference type="OrthoDB" id="9817208at2"/>
<dbReference type="PATRIC" id="fig|947033.5.peg.717"/>
<protein>
    <submittedName>
        <fullName evidence="2">Uncharacterized protein</fullName>
    </submittedName>
</protein>
<evidence type="ECO:0000313" key="3">
    <source>
        <dbReference type="Proteomes" id="UP000054926"/>
    </source>
</evidence>
<evidence type="ECO:0000313" key="2">
    <source>
        <dbReference type="EMBL" id="KTD70068.1"/>
    </source>
</evidence>